<dbReference type="Proteomes" id="UP001266305">
    <property type="component" value="Unassembled WGS sequence"/>
</dbReference>
<dbReference type="PANTHER" id="PTHR13213:SF2">
    <property type="entry name" value="MYB-BINDING PROTEIN 1A"/>
    <property type="match status" value="1"/>
</dbReference>
<reference evidence="4 5" key="1">
    <citation type="submission" date="2023-05" db="EMBL/GenBank/DDBJ databases">
        <title>B98-5 Cell Line De Novo Hybrid Assembly: An Optical Mapping Approach.</title>
        <authorList>
            <person name="Kananen K."/>
            <person name="Auerbach J.A."/>
            <person name="Kautto E."/>
            <person name="Blachly J.S."/>
        </authorList>
    </citation>
    <scope>NUCLEOTIDE SEQUENCE [LARGE SCALE GENOMIC DNA]</scope>
    <source>
        <strain evidence="4">B95-8</strain>
        <tissue evidence="4">Cell line</tissue>
    </source>
</reference>
<dbReference type="PANTHER" id="PTHR13213">
    <property type="entry name" value="MYB-BINDING PROTEIN 1A FAMILY MEMBER"/>
    <property type="match status" value="1"/>
</dbReference>
<keyword evidence="5" id="KW-1185">Reference proteome</keyword>
<accession>A0ABQ9V856</accession>
<feature type="region of interest" description="Disordered" evidence="3">
    <location>
        <begin position="374"/>
        <end position="399"/>
    </location>
</feature>
<evidence type="ECO:0000313" key="5">
    <source>
        <dbReference type="Proteomes" id="UP001266305"/>
    </source>
</evidence>
<comment type="caution">
    <text evidence="4">The sequence shown here is derived from an EMBL/GenBank/DDBJ whole genome shotgun (WGS) entry which is preliminary data.</text>
</comment>
<feature type="region of interest" description="Disordered" evidence="3">
    <location>
        <begin position="148"/>
        <end position="360"/>
    </location>
</feature>
<evidence type="ECO:0000256" key="2">
    <source>
        <dbReference type="ARBA" id="ARBA00023242"/>
    </source>
</evidence>
<gene>
    <name evidence="4" type="ORF">P7K49_014628</name>
</gene>
<proteinExistence type="predicted"/>
<evidence type="ECO:0000256" key="1">
    <source>
        <dbReference type="ARBA" id="ARBA00004123"/>
    </source>
</evidence>
<dbReference type="EMBL" id="JASSZA010000007">
    <property type="protein sequence ID" value="KAK2105114.1"/>
    <property type="molecule type" value="Genomic_DNA"/>
</dbReference>
<feature type="compositionally biased region" description="Basic and acidic residues" evidence="3">
    <location>
        <begin position="218"/>
        <end position="232"/>
    </location>
</feature>
<protein>
    <submittedName>
        <fullName evidence="4">Uncharacterized protein</fullName>
    </submittedName>
</protein>
<organism evidence="4 5">
    <name type="scientific">Saguinus oedipus</name>
    <name type="common">Cotton-top tamarin</name>
    <name type="synonym">Oedipomidas oedipus</name>
    <dbReference type="NCBI Taxonomy" id="9490"/>
    <lineage>
        <taxon>Eukaryota</taxon>
        <taxon>Metazoa</taxon>
        <taxon>Chordata</taxon>
        <taxon>Craniata</taxon>
        <taxon>Vertebrata</taxon>
        <taxon>Euteleostomi</taxon>
        <taxon>Mammalia</taxon>
        <taxon>Eutheria</taxon>
        <taxon>Euarchontoglires</taxon>
        <taxon>Primates</taxon>
        <taxon>Haplorrhini</taxon>
        <taxon>Platyrrhini</taxon>
        <taxon>Cebidae</taxon>
        <taxon>Callitrichinae</taxon>
        <taxon>Saguinus</taxon>
    </lineage>
</organism>
<name>A0ABQ9V856_SAGOE</name>
<feature type="compositionally biased region" description="Basic residues" evidence="3">
    <location>
        <begin position="336"/>
        <end position="346"/>
    </location>
</feature>
<feature type="compositionally biased region" description="Polar residues" evidence="3">
    <location>
        <begin position="385"/>
        <end position="399"/>
    </location>
</feature>
<evidence type="ECO:0000256" key="3">
    <source>
        <dbReference type="SAM" id="MobiDB-lite"/>
    </source>
</evidence>
<dbReference type="InterPro" id="IPR007015">
    <property type="entry name" value="DNA_pol_V/MYBBP1A"/>
</dbReference>
<keyword evidence="2" id="KW-0539">Nucleus</keyword>
<sequence length="399" mass="44700">MPGRPPHPPRPLVPNVLRLQAPTFTQPQAQACLLLQKTLSMQESLLGNKGFDSPLEYLSLATPPQNLHTPGEAQTKAEHQQVLSSLELLHTVFRTCKHEKLTLDLTVLLGMLQGQQQGLQQEVHSSSSSCLLNLYWQAMKTLGVQHPRLEKDTKEIPSTTQSHISRKRKKKGFLPETKNHKKPVRGWHTCSHQWESAPQHMQEEEQDKGQGPSPSQRDAYHRREPVPRHVQQEEQDEGQGPSPGQWDAYHQRPSPWRSHPEPQHPCQVHKTAEEKPEAVQGEWSSQLPDEACRPKAHHKAIPKKGVLDKSPPSTLAQKKARPPLVIRSPSLLQSGTKKKMQLRKVGKPSAGHPQPPSAPLLFLHHDLNMQATSKALPPGRVSLPAQASCSDSEIHNQQL</sequence>
<comment type="subcellular location">
    <subcellularLocation>
        <location evidence="1">Nucleus</location>
    </subcellularLocation>
</comment>
<evidence type="ECO:0000313" key="4">
    <source>
        <dbReference type="EMBL" id="KAK2105114.1"/>
    </source>
</evidence>